<name>A0A6N6JB61_9RHOB</name>
<dbReference type="EMBL" id="BLJE01000001">
    <property type="protein sequence ID" value="GFE63471.1"/>
    <property type="molecule type" value="Genomic_DNA"/>
</dbReference>
<keyword evidence="3" id="KW-1185">Reference proteome</keyword>
<dbReference type="AlphaFoldDB" id="A0A6N6JB61"/>
<evidence type="ECO:0008006" key="4">
    <source>
        <dbReference type="Google" id="ProtNLM"/>
    </source>
</evidence>
<dbReference type="Proteomes" id="UP000436822">
    <property type="component" value="Unassembled WGS sequence"/>
</dbReference>
<dbReference type="RefSeq" id="WP_159804406.1">
    <property type="nucleotide sequence ID" value="NZ_BLJE01000001.1"/>
</dbReference>
<organism evidence="2 3">
    <name type="scientific">Litoreibacter roseus</name>
    <dbReference type="NCBI Taxonomy" id="2601869"/>
    <lineage>
        <taxon>Bacteria</taxon>
        <taxon>Pseudomonadati</taxon>
        <taxon>Pseudomonadota</taxon>
        <taxon>Alphaproteobacteria</taxon>
        <taxon>Rhodobacterales</taxon>
        <taxon>Roseobacteraceae</taxon>
        <taxon>Litoreibacter</taxon>
    </lineage>
</organism>
<keyword evidence="1" id="KW-0732">Signal</keyword>
<feature type="signal peptide" evidence="1">
    <location>
        <begin position="1"/>
        <end position="23"/>
    </location>
</feature>
<comment type="caution">
    <text evidence="2">The sequence shown here is derived from an EMBL/GenBank/DDBJ whole genome shotgun (WGS) entry which is preliminary data.</text>
</comment>
<dbReference type="OrthoDB" id="7863585at2"/>
<proteinExistence type="predicted"/>
<evidence type="ECO:0000256" key="1">
    <source>
        <dbReference type="SAM" id="SignalP"/>
    </source>
</evidence>
<protein>
    <recommendedName>
        <fullName evidence="4">DUF2946 family protein</fullName>
    </recommendedName>
</protein>
<sequence length="115" mass="11502">MTIRALLQAALCLLLITTSGTLAAVNAGHGGDHAVICAGGTSVMVQIGPDGQPVEIEMVCPDCLLAAADLPNAILSGLLAPNVITTLVAWPVVVGTPSQTTASAFARGPPKMSTL</sequence>
<gene>
    <name evidence="2" type="ORF">KIN_05450</name>
</gene>
<reference evidence="2 3" key="1">
    <citation type="submission" date="2019-12" db="EMBL/GenBank/DDBJ databases">
        <title>Litoreibacter badius sp. nov., a novel bacteriochlorophyll a-containing bacterium in the genus Litoreibacter.</title>
        <authorList>
            <person name="Kanamuro M."/>
            <person name="Takabe Y."/>
            <person name="Mori K."/>
            <person name="Takaichi S."/>
            <person name="Hanada S."/>
        </authorList>
    </citation>
    <scope>NUCLEOTIDE SEQUENCE [LARGE SCALE GENOMIC DNA]</scope>
    <source>
        <strain evidence="2 3">K6</strain>
    </source>
</reference>
<evidence type="ECO:0000313" key="3">
    <source>
        <dbReference type="Proteomes" id="UP000436822"/>
    </source>
</evidence>
<evidence type="ECO:0000313" key="2">
    <source>
        <dbReference type="EMBL" id="GFE63471.1"/>
    </source>
</evidence>
<accession>A0A6N6JB61</accession>
<feature type="chain" id="PRO_5026753110" description="DUF2946 family protein" evidence="1">
    <location>
        <begin position="24"/>
        <end position="115"/>
    </location>
</feature>